<evidence type="ECO:0000256" key="1">
    <source>
        <dbReference type="SAM" id="SignalP"/>
    </source>
</evidence>
<dbReference type="AlphaFoldDB" id="A0AAX4K4C2"/>
<dbReference type="EMBL" id="CP144107">
    <property type="protein sequence ID" value="WWC92576.1"/>
    <property type="molecule type" value="Genomic_DNA"/>
</dbReference>
<dbReference type="RefSeq" id="XP_066079338.1">
    <property type="nucleotide sequence ID" value="XM_066223241.1"/>
</dbReference>
<feature type="signal peptide" evidence="1">
    <location>
        <begin position="1"/>
        <end position="20"/>
    </location>
</feature>
<keyword evidence="1" id="KW-0732">Signal</keyword>
<dbReference type="Proteomes" id="UP001355207">
    <property type="component" value="Chromosome 10"/>
</dbReference>
<feature type="chain" id="PRO_5043635039" evidence="1">
    <location>
        <begin position="21"/>
        <end position="116"/>
    </location>
</feature>
<name>A0AAX4K4C2_9TREE</name>
<keyword evidence="3" id="KW-1185">Reference proteome</keyword>
<reference evidence="2 3" key="1">
    <citation type="submission" date="2024-01" db="EMBL/GenBank/DDBJ databases">
        <title>Comparative genomics of Cryptococcus and Kwoniella reveals pathogenesis evolution and contrasting modes of karyotype evolution via chromosome fusion or intercentromeric recombination.</title>
        <authorList>
            <person name="Coelho M.A."/>
            <person name="David-Palma M."/>
            <person name="Shea T."/>
            <person name="Bowers K."/>
            <person name="McGinley-Smith S."/>
            <person name="Mohammad A.W."/>
            <person name="Gnirke A."/>
            <person name="Yurkov A.M."/>
            <person name="Nowrousian M."/>
            <person name="Sun S."/>
            <person name="Cuomo C.A."/>
            <person name="Heitman J."/>
        </authorList>
    </citation>
    <scope>NUCLEOTIDE SEQUENCE [LARGE SCALE GENOMIC DNA]</scope>
    <source>
        <strain evidence="2 3">CBS 6074</strain>
    </source>
</reference>
<sequence length="116" mass="12474">MKSFTTIAFIATSLLTVVSADLFANFFSDEACNVDGSIGFDMTNPGCFVQRSRKSVYIPNSGFVNDQFCLVQTYGDDHCGCQTKGYDFTSTGFCAVLDGEAVSYRFIGGSCGVNTC</sequence>
<organism evidence="2 3">
    <name type="scientific">Kwoniella dendrophila CBS 6074</name>
    <dbReference type="NCBI Taxonomy" id="1295534"/>
    <lineage>
        <taxon>Eukaryota</taxon>
        <taxon>Fungi</taxon>
        <taxon>Dikarya</taxon>
        <taxon>Basidiomycota</taxon>
        <taxon>Agaricomycotina</taxon>
        <taxon>Tremellomycetes</taxon>
        <taxon>Tremellales</taxon>
        <taxon>Cryptococcaceae</taxon>
        <taxon>Kwoniella</taxon>
    </lineage>
</organism>
<gene>
    <name evidence="2" type="ORF">L201_007535</name>
</gene>
<accession>A0AAX4K4C2</accession>
<evidence type="ECO:0000313" key="2">
    <source>
        <dbReference type="EMBL" id="WWC92576.1"/>
    </source>
</evidence>
<protein>
    <submittedName>
        <fullName evidence="2">Uncharacterized protein</fullName>
    </submittedName>
</protein>
<dbReference type="GeneID" id="91098203"/>
<evidence type="ECO:0000313" key="3">
    <source>
        <dbReference type="Proteomes" id="UP001355207"/>
    </source>
</evidence>
<proteinExistence type="predicted"/>